<evidence type="ECO:0000313" key="5">
    <source>
        <dbReference type="Proteomes" id="UP000823775"/>
    </source>
</evidence>
<accession>A0ABS8SXD9</accession>
<dbReference type="EMBL" id="JACEIK010000889">
    <property type="protein sequence ID" value="MCD7463470.1"/>
    <property type="molecule type" value="Genomic_DNA"/>
</dbReference>
<proteinExistence type="predicted"/>
<keyword evidence="3" id="KW-0325">Glycoprotein</keyword>
<dbReference type="Gene3D" id="1.10.510.10">
    <property type="entry name" value="Transferase(Phosphotransferase) domain 1"/>
    <property type="match status" value="1"/>
</dbReference>
<organism evidence="4 5">
    <name type="scientific">Datura stramonium</name>
    <name type="common">Jimsonweed</name>
    <name type="synonym">Common thornapple</name>
    <dbReference type="NCBI Taxonomy" id="4076"/>
    <lineage>
        <taxon>Eukaryota</taxon>
        <taxon>Viridiplantae</taxon>
        <taxon>Streptophyta</taxon>
        <taxon>Embryophyta</taxon>
        <taxon>Tracheophyta</taxon>
        <taxon>Spermatophyta</taxon>
        <taxon>Magnoliopsida</taxon>
        <taxon>eudicotyledons</taxon>
        <taxon>Gunneridae</taxon>
        <taxon>Pentapetalae</taxon>
        <taxon>asterids</taxon>
        <taxon>lamiids</taxon>
        <taxon>Solanales</taxon>
        <taxon>Solanaceae</taxon>
        <taxon>Solanoideae</taxon>
        <taxon>Datureae</taxon>
        <taxon>Datura</taxon>
    </lineage>
</organism>
<dbReference type="InterPro" id="IPR011009">
    <property type="entry name" value="Kinase-like_dom_sf"/>
</dbReference>
<dbReference type="PANTHER" id="PTHR48056:SF29">
    <property type="entry name" value="RECEPTOR-LIKE PROTEIN KINASE HSL1"/>
    <property type="match status" value="1"/>
</dbReference>
<sequence length="247" mass="27325">MLRNKNLNGKKLVPPIICGLKQLLRIELASVNLNGEFPRVLYNCTELEILDLSWNKLHGPLPSDLHRMSSLTCLDLSGNFFSGAIPAAVAQLSKLRELLLGRNNLEGSIIPEIGNLSNLEILDLSYMEKSEPSPVPEELDFGLAKVVSQHGDHHTEIASAVAGTFGYIAPGKEPVNKDEHMNLAQWAWKHCEEGNPIVDVLDEEIMEPVVLKAMTAVFKLGLMCTNKLASSRPSMKEVLQTLLLFDY</sequence>
<evidence type="ECO:0000256" key="3">
    <source>
        <dbReference type="ARBA" id="ARBA00023180"/>
    </source>
</evidence>
<dbReference type="SUPFAM" id="SSF56112">
    <property type="entry name" value="Protein kinase-like (PK-like)"/>
    <property type="match status" value="1"/>
</dbReference>
<comment type="caution">
    <text evidence="4">The sequence shown here is derived from an EMBL/GenBank/DDBJ whole genome shotgun (WGS) entry which is preliminary data.</text>
</comment>
<keyword evidence="5" id="KW-1185">Reference proteome</keyword>
<dbReference type="Pfam" id="PF00560">
    <property type="entry name" value="LRR_1"/>
    <property type="match status" value="3"/>
</dbReference>
<protein>
    <submittedName>
        <fullName evidence="4">Uncharacterized protein</fullName>
    </submittedName>
</protein>
<evidence type="ECO:0000313" key="4">
    <source>
        <dbReference type="EMBL" id="MCD7463470.1"/>
    </source>
</evidence>
<evidence type="ECO:0000256" key="1">
    <source>
        <dbReference type="ARBA" id="ARBA00022614"/>
    </source>
</evidence>
<dbReference type="PANTHER" id="PTHR48056">
    <property type="entry name" value="LRR RECEPTOR-LIKE SERINE/THREONINE-PROTEIN KINASE-RELATED"/>
    <property type="match status" value="1"/>
</dbReference>
<dbReference type="SUPFAM" id="SSF52058">
    <property type="entry name" value="L domain-like"/>
    <property type="match status" value="1"/>
</dbReference>
<keyword evidence="2" id="KW-0677">Repeat</keyword>
<reference evidence="4 5" key="1">
    <citation type="journal article" date="2021" name="BMC Genomics">
        <title>Datura genome reveals duplications of psychoactive alkaloid biosynthetic genes and high mutation rate following tissue culture.</title>
        <authorList>
            <person name="Rajewski A."/>
            <person name="Carter-House D."/>
            <person name="Stajich J."/>
            <person name="Litt A."/>
        </authorList>
    </citation>
    <scope>NUCLEOTIDE SEQUENCE [LARGE SCALE GENOMIC DNA]</scope>
    <source>
        <strain evidence="4">AR-01</strain>
    </source>
</reference>
<dbReference type="Gene3D" id="3.80.10.10">
    <property type="entry name" value="Ribonuclease Inhibitor"/>
    <property type="match status" value="1"/>
</dbReference>
<keyword evidence="1" id="KW-0433">Leucine-rich repeat</keyword>
<dbReference type="InterPro" id="IPR032675">
    <property type="entry name" value="LRR_dom_sf"/>
</dbReference>
<dbReference type="InterPro" id="IPR050647">
    <property type="entry name" value="Plant_LRR-RLKs"/>
</dbReference>
<name>A0ABS8SXD9_DATST</name>
<dbReference type="InterPro" id="IPR001611">
    <property type="entry name" value="Leu-rich_rpt"/>
</dbReference>
<gene>
    <name evidence="4" type="ORF">HAX54_050632</name>
</gene>
<dbReference type="Proteomes" id="UP000823775">
    <property type="component" value="Unassembled WGS sequence"/>
</dbReference>
<evidence type="ECO:0000256" key="2">
    <source>
        <dbReference type="ARBA" id="ARBA00022737"/>
    </source>
</evidence>